<evidence type="ECO:0000313" key="1">
    <source>
        <dbReference type="EnsemblMetazoa" id="OVOC9470.1"/>
    </source>
</evidence>
<dbReference type="Proteomes" id="UP000024404">
    <property type="component" value="Unassembled WGS sequence"/>
</dbReference>
<dbReference type="OMA" id="CEFVINR"/>
<reference evidence="2" key="1">
    <citation type="submission" date="2013-10" db="EMBL/GenBank/DDBJ databases">
        <title>Genome sequencing of Onchocerca volvulus.</title>
        <authorList>
            <person name="Cotton J."/>
            <person name="Tsai J."/>
            <person name="Stanley E."/>
            <person name="Tracey A."/>
            <person name="Holroyd N."/>
            <person name="Lustigman S."/>
            <person name="Berriman M."/>
        </authorList>
    </citation>
    <scope>NUCLEOTIDE SEQUENCE</scope>
</reference>
<reference evidence="1" key="2">
    <citation type="submission" date="2022-06" db="UniProtKB">
        <authorList>
            <consortium name="EnsemblMetazoa"/>
        </authorList>
    </citation>
    <scope>IDENTIFICATION</scope>
</reference>
<name>A0A8R1U2L8_ONCVO</name>
<dbReference type="EnsemblMetazoa" id="OVOC9470.1">
    <property type="protein sequence ID" value="OVOC9470.1"/>
    <property type="gene ID" value="WBGene00246279"/>
</dbReference>
<sequence>MAQNYVDIDSLLEDYAWRHFKDIQSLRKTRLDEFKSLEKEDVEFILNRRKLIVRHEEPHYSQLNCHGARPFTLFKSVYTNNTDRSQEYSFKTERTTESLCSVIREQGYIIGGETELTLKTPCEIAELKAGFKHEMNFNNVNENTKCEVMSWGVDSSVVVPPHYKTEASIIIEEMNYHGAYSVISKLSGLVTISIRRRKDGALVLPLTMNIVEIFRDYLESRHARKEIKASVMIDGTQSVRIISKGTCSFQFALKQRIDLKEEPFGDKEKMMVD</sequence>
<dbReference type="PANTHER" id="PTHR39369">
    <property type="entry name" value="LIN-24 (TWENTY-FOUR) LIKE"/>
    <property type="match status" value="1"/>
</dbReference>
<dbReference type="AlphaFoldDB" id="A0A8R1U2L8"/>
<protein>
    <submittedName>
        <fullName evidence="1">Uncharacterized protein</fullName>
    </submittedName>
</protein>
<proteinExistence type="predicted"/>
<accession>A0A8R1U2L8</accession>
<dbReference type="Gene3D" id="2.170.15.10">
    <property type="entry name" value="Proaerolysin, chain A, domain 3"/>
    <property type="match status" value="1"/>
</dbReference>
<evidence type="ECO:0000313" key="2">
    <source>
        <dbReference type="Proteomes" id="UP000024404"/>
    </source>
</evidence>
<dbReference type="PANTHER" id="PTHR39369:SF5">
    <property type="entry name" value="CABIT DOMAIN-CONTAINING PROTEIN"/>
    <property type="match status" value="1"/>
</dbReference>
<dbReference type="Pfam" id="PF03318">
    <property type="entry name" value="ETX_MTX2"/>
    <property type="match status" value="1"/>
</dbReference>
<dbReference type="InterPro" id="IPR004991">
    <property type="entry name" value="Aerolysin-like"/>
</dbReference>
<keyword evidence="2" id="KW-1185">Reference proteome</keyword>
<organism evidence="1 2">
    <name type="scientific">Onchocerca volvulus</name>
    <dbReference type="NCBI Taxonomy" id="6282"/>
    <lineage>
        <taxon>Eukaryota</taxon>
        <taxon>Metazoa</taxon>
        <taxon>Ecdysozoa</taxon>
        <taxon>Nematoda</taxon>
        <taxon>Chromadorea</taxon>
        <taxon>Rhabditida</taxon>
        <taxon>Spirurina</taxon>
        <taxon>Spiruromorpha</taxon>
        <taxon>Filarioidea</taxon>
        <taxon>Onchocercidae</taxon>
        <taxon>Onchocerca</taxon>
    </lineage>
</organism>
<dbReference type="EMBL" id="CMVM020000276">
    <property type="status" value="NOT_ANNOTATED_CDS"/>
    <property type="molecule type" value="Genomic_DNA"/>
</dbReference>
<dbReference type="SUPFAM" id="SSF56973">
    <property type="entry name" value="Aerolisin/ETX pore-forming domain"/>
    <property type="match status" value="1"/>
</dbReference>
<dbReference type="CDD" id="cd20237">
    <property type="entry name" value="PFM_LIN24-like"/>
    <property type="match status" value="1"/>
</dbReference>